<dbReference type="AlphaFoldDB" id="A0A497XR20"/>
<comment type="similarity">
    <text evidence="1 7">Belongs to the UDPGP type 2 family.</text>
</comment>
<evidence type="ECO:0000256" key="4">
    <source>
        <dbReference type="ARBA" id="ARBA00022679"/>
    </source>
</evidence>
<accession>A0A497XR20</accession>
<dbReference type="InterPro" id="IPR005835">
    <property type="entry name" value="NTP_transferase_dom"/>
</dbReference>
<evidence type="ECO:0000313" key="9">
    <source>
        <dbReference type="EMBL" id="RLJ71358.1"/>
    </source>
</evidence>
<dbReference type="EMBL" id="RCCJ01000001">
    <property type="protein sequence ID" value="RLJ71358.1"/>
    <property type="molecule type" value="Genomic_DNA"/>
</dbReference>
<dbReference type="Proteomes" id="UP000267841">
    <property type="component" value="Unassembled WGS sequence"/>
</dbReference>
<dbReference type="NCBIfam" id="TIGR01099">
    <property type="entry name" value="galU"/>
    <property type="match status" value="1"/>
</dbReference>
<dbReference type="SUPFAM" id="SSF53448">
    <property type="entry name" value="Nucleotide-diphospho-sugar transferases"/>
    <property type="match status" value="1"/>
</dbReference>
<evidence type="ECO:0000256" key="2">
    <source>
        <dbReference type="ARBA" id="ARBA00012415"/>
    </source>
</evidence>
<dbReference type="Gene3D" id="3.90.550.10">
    <property type="entry name" value="Spore Coat Polysaccharide Biosynthesis Protein SpsA, Chain A"/>
    <property type="match status" value="1"/>
</dbReference>
<protein>
    <recommendedName>
        <fullName evidence="3 7">UTP--glucose-1-phosphate uridylyltransferase</fullName>
        <ecNumber evidence="2 7">2.7.7.9</ecNumber>
    </recommendedName>
    <alternativeName>
        <fullName evidence="7">UDP-glucose pyrophosphorylase</fullName>
    </alternativeName>
</protein>
<gene>
    <name evidence="9" type="ORF">BCF55_1658</name>
</gene>
<keyword evidence="5 7" id="KW-0548">Nucleotidyltransferase</keyword>
<dbReference type="InterPro" id="IPR029044">
    <property type="entry name" value="Nucleotide-diphossugar_trans"/>
</dbReference>
<sequence length="299" mass="33872">MGYKTVRKAVLPVAGWGTRFLPATKAMPKEMFPIIDKPVIQFIVEELLEAGIENVIFITGKHKRPIEHHFDINTDLERHLEEAGKEKVLKNIREVSHMINPIYVRQKQQLGLGHAVLTAEPVVGEEPFIVSLGDIILEKGSENLKKMLELYNRFGRSVIALFEVPEEEVSKYGIARVKESSEGALIIEDLVEKPSPREAPSNLAIVGRYIFTPRIFAKLRETTPGKGGEIQLTDAMKLLLEEEEILAFKIDGKVYDTGNPLDYLKTVFEFALKREDIGEELREFIANTLNKQNQLIDKP</sequence>
<comment type="caution">
    <text evidence="9">The sequence shown here is derived from an EMBL/GenBank/DDBJ whole genome shotgun (WGS) entry which is preliminary data.</text>
</comment>
<proteinExistence type="inferred from homology"/>
<dbReference type="GO" id="GO:0003983">
    <property type="term" value="F:UTP:glucose-1-phosphate uridylyltransferase activity"/>
    <property type="evidence" value="ECO:0007669"/>
    <property type="project" value="UniProtKB-EC"/>
</dbReference>
<evidence type="ECO:0000256" key="1">
    <source>
        <dbReference type="ARBA" id="ARBA00006890"/>
    </source>
</evidence>
<dbReference type="PANTHER" id="PTHR43197:SF1">
    <property type="entry name" value="UTP--GLUCOSE-1-PHOSPHATE URIDYLYLTRANSFERASE"/>
    <property type="match status" value="1"/>
</dbReference>
<reference evidence="9 10" key="1">
    <citation type="submission" date="2018-10" db="EMBL/GenBank/DDBJ databases">
        <title>Genomic Encyclopedia of Archaeal and Bacterial Type Strains, Phase II (KMG-II): from individual species to whole genera.</title>
        <authorList>
            <person name="Goeker M."/>
        </authorList>
    </citation>
    <scope>NUCLEOTIDE SEQUENCE [LARGE SCALE GENOMIC DNA]</scope>
    <source>
        <strain evidence="9 10">DSM 16510</strain>
    </source>
</reference>
<dbReference type="PANTHER" id="PTHR43197">
    <property type="entry name" value="UTP--GLUCOSE-1-PHOSPHATE URIDYLYLTRANSFERASE"/>
    <property type="match status" value="1"/>
</dbReference>
<feature type="domain" description="Nucleotidyl transferase" evidence="8">
    <location>
        <begin position="9"/>
        <end position="265"/>
    </location>
</feature>
<evidence type="ECO:0000256" key="3">
    <source>
        <dbReference type="ARBA" id="ARBA00019048"/>
    </source>
</evidence>
<evidence type="ECO:0000256" key="7">
    <source>
        <dbReference type="RuleBase" id="RU361259"/>
    </source>
</evidence>
<dbReference type="EC" id="2.7.7.9" evidence="2 7"/>
<dbReference type="Pfam" id="PF00483">
    <property type="entry name" value="NTP_transferase"/>
    <property type="match status" value="1"/>
</dbReference>
<evidence type="ECO:0000259" key="8">
    <source>
        <dbReference type="Pfam" id="PF00483"/>
    </source>
</evidence>
<dbReference type="OrthoDB" id="9803871at2"/>
<keyword evidence="10" id="KW-1185">Reference proteome</keyword>
<keyword evidence="4 7" id="KW-0808">Transferase</keyword>
<organism evidence="9 10">
    <name type="scientific">Hydrogenivirga caldilitoris</name>
    <dbReference type="NCBI Taxonomy" id="246264"/>
    <lineage>
        <taxon>Bacteria</taxon>
        <taxon>Pseudomonadati</taxon>
        <taxon>Aquificota</taxon>
        <taxon>Aquificia</taxon>
        <taxon>Aquificales</taxon>
        <taxon>Aquificaceae</taxon>
        <taxon>Hydrogenivirga</taxon>
    </lineage>
</organism>
<dbReference type="RefSeq" id="WP_121012649.1">
    <property type="nucleotide sequence ID" value="NZ_RCCJ01000001.1"/>
</dbReference>
<evidence type="ECO:0000313" key="10">
    <source>
        <dbReference type="Proteomes" id="UP000267841"/>
    </source>
</evidence>
<dbReference type="CDD" id="cd02541">
    <property type="entry name" value="UGPase_prokaryotic"/>
    <property type="match status" value="1"/>
</dbReference>
<name>A0A497XR20_9AQUI</name>
<dbReference type="GO" id="GO:0006011">
    <property type="term" value="P:UDP-alpha-D-glucose metabolic process"/>
    <property type="evidence" value="ECO:0007669"/>
    <property type="project" value="InterPro"/>
</dbReference>
<evidence type="ECO:0000256" key="5">
    <source>
        <dbReference type="ARBA" id="ARBA00022695"/>
    </source>
</evidence>
<evidence type="ECO:0000256" key="6">
    <source>
        <dbReference type="ARBA" id="ARBA00048128"/>
    </source>
</evidence>
<comment type="catalytic activity">
    <reaction evidence="6 7">
        <text>alpha-D-glucose 1-phosphate + UTP + H(+) = UDP-alpha-D-glucose + diphosphate</text>
        <dbReference type="Rhea" id="RHEA:19889"/>
        <dbReference type="ChEBI" id="CHEBI:15378"/>
        <dbReference type="ChEBI" id="CHEBI:33019"/>
        <dbReference type="ChEBI" id="CHEBI:46398"/>
        <dbReference type="ChEBI" id="CHEBI:58601"/>
        <dbReference type="ChEBI" id="CHEBI:58885"/>
        <dbReference type="EC" id="2.7.7.9"/>
    </reaction>
</comment>
<dbReference type="InterPro" id="IPR005771">
    <property type="entry name" value="GalU_uridylyltTrfase_bac/arc"/>
</dbReference>